<name>A0A5P1EBX1_ASPOF</name>
<organism evidence="7 8">
    <name type="scientific">Asparagus officinalis</name>
    <name type="common">Garden asparagus</name>
    <dbReference type="NCBI Taxonomy" id="4686"/>
    <lineage>
        <taxon>Eukaryota</taxon>
        <taxon>Viridiplantae</taxon>
        <taxon>Streptophyta</taxon>
        <taxon>Embryophyta</taxon>
        <taxon>Tracheophyta</taxon>
        <taxon>Spermatophyta</taxon>
        <taxon>Magnoliopsida</taxon>
        <taxon>Liliopsida</taxon>
        <taxon>Asparagales</taxon>
        <taxon>Asparagaceae</taxon>
        <taxon>Asparagoideae</taxon>
        <taxon>Asparagus</taxon>
    </lineage>
</organism>
<feature type="region of interest" description="Disordered" evidence="4">
    <location>
        <begin position="1"/>
        <end position="51"/>
    </location>
</feature>
<feature type="region of interest" description="Disordered" evidence="4">
    <location>
        <begin position="181"/>
        <end position="202"/>
    </location>
</feature>
<evidence type="ECO:0000256" key="3">
    <source>
        <dbReference type="ARBA" id="ARBA00022833"/>
    </source>
</evidence>
<feature type="transmembrane region" description="Helical" evidence="5">
    <location>
        <begin position="335"/>
        <end position="357"/>
    </location>
</feature>
<dbReference type="OMA" id="DHQVEEK"/>
<dbReference type="SMART" id="SM00744">
    <property type="entry name" value="RINGv"/>
    <property type="match status" value="1"/>
</dbReference>
<keyword evidence="5" id="KW-0472">Membrane</keyword>
<keyword evidence="3" id="KW-0862">Zinc</keyword>
<evidence type="ECO:0000256" key="4">
    <source>
        <dbReference type="SAM" id="MobiDB-lite"/>
    </source>
</evidence>
<sequence length="431" mass="47417">MEQASASSGINQSTTSSSSSSQKAEQRKLHSVEKGTSSEGPSGVSSKLTLQVPSRNLSHDYSKGSSSIGGGALGFLRGLSFKNKAALLDVEESSLLNPQHDSKQENRSGHDNAVLANIVARLSWKRCASLPAKPVSDLSPSPTSAQEELCTGKHISRKRKIPRRVSRSLSVPMRNIVIVRSGSFPSPKEPTHADQPDGQSVPVQIDDSDEEIPEEEAVCRICLVGLNEGGNWLRMECSCKGDLRLTHEECAVKWFSIRGNKKCEVCGHEVLNLPVTLLRVQSSAQRNSSQPQPRQNSSSMVTRTWQDLVVLILISTMCYFFFLEQLLVRDMRYRALAVAAPFSFTLSLLGSVFSIVLASREYVWAYAAFEFSLVVVFVHLFYSMLQLKAVFAILFASFAGFGIAMGINSCCRQFFAWRAQVIQARTNSVQV</sequence>
<dbReference type="Proteomes" id="UP000243459">
    <property type="component" value="Chromosome 7"/>
</dbReference>
<feature type="domain" description="RING-CH-type" evidence="6">
    <location>
        <begin position="211"/>
        <end position="273"/>
    </location>
</feature>
<gene>
    <name evidence="7" type="ORF">A4U43_C07F13730</name>
</gene>
<dbReference type="Gramene" id="ONK63314">
    <property type="protein sequence ID" value="ONK63314"/>
    <property type="gene ID" value="A4U43_C07F13730"/>
</dbReference>
<evidence type="ECO:0000313" key="7">
    <source>
        <dbReference type="EMBL" id="ONK63314.1"/>
    </source>
</evidence>
<dbReference type="SUPFAM" id="SSF57850">
    <property type="entry name" value="RING/U-box"/>
    <property type="match status" value="1"/>
</dbReference>
<dbReference type="AlphaFoldDB" id="A0A5P1EBX1"/>
<reference evidence="8" key="1">
    <citation type="journal article" date="2017" name="Nat. Commun.">
        <title>The asparagus genome sheds light on the origin and evolution of a young Y chromosome.</title>
        <authorList>
            <person name="Harkess A."/>
            <person name="Zhou J."/>
            <person name="Xu C."/>
            <person name="Bowers J.E."/>
            <person name="Van der Hulst R."/>
            <person name="Ayyampalayam S."/>
            <person name="Mercati F."/>
            <person name="Riccardi P."/>
            <person name="McKain M.R."/>
            <person name="Kakrana A."/>
            <person name="Tang H."/>
            <person name="Ray J."/>
            <person name="Groenendijk J."/>
            <person name="Arikit S."/>
            <person name="Mathioni S.M."/>
            <person name="Nakano M."/>
            <person name="Shan H."/>
            <person name="Telgmann-Rauber A."/>
            <person name="Kanno A."/>
            <person name="Yue Z."/>
            <person name="Chen H."/>
            <person name="Li W."/>
            <person name="Chen Y."/>
            <person name="Xu X."/>
            <person name="Zhang Y."/>
            <person name="Luo S."/>
            <person name="Chen H."/>
            <person name="Gao J."/>
            <person name="Mao Z."/>
            <person name="Pires J.C."/>
            <person name="Luo M."/>
            <person name="Kudrna D."/>
            <person name="Wing R.A."/>
            <person name="Meyers B.C."/>
            <person name="Yi K."/>
            <person name="Kong H."/>
            <person name="Lavrijsen P."/>
            <person name="Sunseri F."/>
            <person name="Falavigna A."/>
            <person name="Ye Y."/>
            <person name="Leebens-Mack J.H."/>
            <person name="Chen G."/>
        </authorList>
    </citation>
    <scope>NUCLEOTIDE SEQUENCE [LARGE SCALE GENOMIC DNA]</scope>
    <source>
        <strain evidence="8">cv. DH0086</strain>
    </source>
</reference>
<feature type="compositionally biased region" description="Low complexity" evidence="4">
    <location>
        <begin position="1"/>
        <end position="21"/>
    </location>
</feature>
<dbReference type="PANTHER" id="PTHR46158:SF11">
    <property type="entry name" value="ZINC FINGER PROTEIN"/>
    <property type="match status" value="1"/>
</dbReference>
<feature type="transmembrane region" description="Helical" evidence="5">
    <location>
        <begin position="389"/>
        <end position="407"/>
    </location>
</feature>
<dbReference type="EMBL" id="CM007387">
    <property type="protein sequence ID" value="ONK63314.1"/>
    <property type="molecule type" value="Genomic_DNA"/>
</dbReference>
<feature type="transmembrane region" description="Helical" evidence="5">
    <location>
        <begin position="304"/>
        <end position="323"/>
    </location>
</feature>
<dbReference type="InterPro" id="IPR013083">
    <property type="entry name" value="Znf_RING/FYVE/PHD"/>
</dbReference>
<keyword evidence="2" id="KW-0863">Zinc-finger</keyword>
<feature type="compositionally biased region" description="Basic and acidic residues" evidence="4">
    <location>
        <begin position="24"/>
        <end position="33"/>
    </location>
</feature>
<dbReference type="PANTHER" id="PTHR46158">
    <property type="entry name" value="OS02G0165000 PROTEIN"/>
    <property type="match status" value="1"/>
</dbReference>
<dbReference type="InterPro" id="IPR011016">
    <property type="entry name" value="Znf_RING-CH"/>
</dbReference>
<keyword evidence="5" id="KW-0812">Transmembrane</keyword>
<keyword evidence="8" id="KW-1185">Reference proteome</keyword>
<accession>A0A5P1EBX1</accession>
<evidence type="ECO:0000256" key="1">
    <source>
        <dbReference type="ARBA" id="ARBA00022723"/>
    </source>
</evidence>
<keyword evidence="5" id="KW-1133">Transmembrane helix</keyword>
<dbReference type="CDD" id="cd16495">
    <property type="entry name" value="RING_CH-C4HC3_MARCH"/>
    <property type="match status" value="1"/>
</dbReference>
<protein>
    <recommendedName>
        <fullName evidence="6">RING-CH-type domain-containing protein</fullName>
    </recommendedName>
</protein>
<dbReference type="PROSITE" id="PS51292">
    <property type="entry name" value="ZF_RING_CH"/>
    <property type="match status" value="1"/>
</dbReference>
<feature type="transmembrane region" description="Helical" evidence="5">
    <location>
        <begin position="363"/>
        <end position="382"/>
    </location>
</feature>
<dbReference type="GO" id="GO:0008270">
    <property type="term" value="F:zinc ion binding"/>
    <property type="evidence" value="ECO:0007669"/>
    <property type="project" value="UniProtKB-KW"/>
</dbReference>
<dbReference type="OrthoDB" id="435038at2759"/>
<feature type="compositionally biased region" description="Polar residues" evidence="4">
    <location>
        <begin position="34"/>
        <end position="51"/>
    </location>
</feature>
<evidence type="ECO:0000313" key="8">
    <source>
        <dbReference type="Proteomes" id="UP000243459"/>
    </source>
</evidence>
<keyword evidence="1" id="KW-0479">Metal-binding</keyword>
<evidence type="ECO:0000256" key="5">
    <source>
        <dbReference type="SAM" id="Phobius"/>
    </source>
</evidence>
<evidence type="ECO:0000259" key="6">
    <source>
        <dbReference type="PROSITE" id="PS51292"/>
    </source>
</evidence>
<dbReference type="Pfam" id="PF12906">
    <property type="entry name" value="RINGv"/>
    <property type="match status" value="1"/>
</dbReference>
<dbReference type="Gene3D" id="3.30.40.10">
    <property type="entry name" value="Zinc/RING finger domain, C3HC4 (zinc finger)"/>
    <property type="match status" value="1"/>
</dbReference>
<evidence type="ECO:0000256" key="2">
    <source>
        <dbReference type="ARBA" id="ARBA00022771"/>
    </source>
</evidence>
<proteinExistence type="predicted"/>